<feature type="region of interest" description="Disordered" evidence="1">
    <location>
        <begin position="241"/>
        <end position="371"/>
    </location>
</feature>
<organism evidence="2 3">
    <name type="scientific">Sphaceloma murrayae</name>
    <dbReference type="NCBI Taxonomy" id="2082308"/>
    <lineage>
        <taxon>Eukaryota</taxon>
        <taxon>Fungi</taxon>
        <taxon>Dikarya</taxon>
        <taxon>Ascomycota</taxon>
        <taxon>Pezizomycotina</taxon>
        <taxon>Dothideomycetes</taxon>
        <taxon>Dothideomycetidae</taxon>
        <taxon>Myriangiales</taxon>
        <taxon>Elsinoaceae</taxon>
        <taxon>Sphaceloma</taxon>
    </lineage>
</organism>
<dbReference type="Proteomes" id="UP000243797">
    <property type="component" value="Unassembled WGS sequence"/>
</dbReference>
<gene>
    <name evidence="2" type="ORF">CAC42_1847</name>
</gene>
<feature type="compositionally biased region" description="Acidic residues" evidence="1">
    <location>
        <begin position="278"/>
        <end position="291"/>
    </location>
</feature>
<feature type="region of interest" description="Disordered" evidence="1">
    <location>
        <begin position="1"/>
        <end position="151"/>
    </location>
</feature>
<name>A0A2K1QVM5_9PEZI</name>
<dbReference type="EMBL" id="NKHZ01000033">
    <property type="protein sequence ID" value="PNS19111.1"/>
    <property type="molecule type" value="Genomic_DNA"/>
</dbReference>
<protein>
    <submittedName>
        <fullName evidence="2">Chaperone protein dnaJ 49</fullName>
    </submittedName>
</protein>
<accession>A0A2K1QVM5</accession>
<evidence type="ECO:0000256" key="1">
    <source>
        <dbReference type="SAM" id="MobiDB-lite"/>
    </source>
</evidence>
<reference evidence="2 3" key="1">
    <citation type="submission" date="2017-06" db="EMBL/GenBank/DDBJ databases">
        <title>Draft genome sequence of a variant of Elsinoe murrayae.</title>
        <authorList>
            <person name="Cheng Q."/>
        </authorList>
    </citation>
    <scope>NUCLEOTIDE SEQUENCE [LARGE SCALE GENOMIC DNA]</scope>
    <source>
        <strain evidence="2 3">CQ-2017a</strain>
    </source>
</reference>
<comment type="caution">
    <text evidence="2">The sequence shown here is derived from an EMBL/GenBank/DDBJ whole genome shotgun (WGS) entry which is preliminary data.</text>
</comment>
<proteinExistence type="predicted"/>
<evidence type="ECO:0000313" key="2">
    <source>
        <dbReference type="EMBL" id="PNS19111.1"/>
    </source>
</evidence>
<sequence>MPHRTERTPTQNRPAAVRRAEDPSPTERSLTRDTLAQERAQTNVDFDRDFAELSTQERFARETSMAARATRAIRRHRTPPPSVTEDSAAAQPSTPPRPLRHTGRSGSGQSHTPFGHAMRLSPTELRQQGIASPHPNPLGSNHPGPLSSNPPRIHLPVRQATLLSDGVNFATGTSAGGQQVWLPGLGPRLADRAGPRLNNGIGPPLTNGIDSDEEVFEDGSNTRRALMAAAANALHRNEEDLYRGGPVRSPPGGSQPVDAPLTEARGDSEATLVQSSDEMSDLDWEEGEEGEPAVGNESAEPSNLPRDQRRDDSEGGAEGTVGGNRVGDAAGGNGTGSEGQGQGSSGGTARGIASDETSGNPAEAAATSDQIDELRDELDLAINTYESIRRGYTDHCHLIHDASRKVRHILCEGILDEERRLPWLPARILGTGYDYESERGLGLWLSLHGAELQMLQTRVYAASAIPMHLISCVRDVLQDFDRLDAWLMGLEVGKLELENFLHASREPAGSVEGDGQDRLIAWQYRLELGYVIEGLPVFVGGDGWYT</sequence>
<evidence type="ECO:0000313" key="3">
    <source>
        <dbReference type="Proteomes" id="UP000243797"/>
    </source>
</evidence>
<keyword evidence="3" id="KW-1185">Reference proteome</keyword>
<feature type="compositionally biased region" description="Low complexity" evidence="1">
    <location>
        <begin position="243"/>
        <end position="257"/>
    </location>
</feature>
<dbReference type="InParanoid" id="A0A2K1QVM5"/>
<feature type="compositionally biased region" description="Gly residues" evidence="1">
    <location>
        <begin position="316"/>
        <end position="349"/>
    </location>
</feature>
<feature type="compositionally biased region" description="Polar residues" evidence="1">
    <location>
        <begin position="26"/>
        <end position="44"/>
    </location>
</feature>
<dbReference type="AlphaFoldDB" id="A0A2K1QVM5"/>